<keyword evidence="2" id="KW-1185">Reference proteome</keyword>
<proteinExistence type="predicted"/>
<organism evidence="1 2">
    <name type="scientific">Rhodnius prolixus</name>
    <name type="common">Triatomid bug</name>
    <dbReference type="NCBI Taxonomy" id="13249"/>
    <lineage>
        <taxon>Eukaryota</taxon>
        <taxon>Metazoa</taxon>
        <taxon>Ecdysozoa</taxon>
        <taxon>Arthropoda</taxon>
        <taxon>Hexapoda</taxon>
        <taxon>Insecta</taxon>
        <taxon>Pterygota</taxon>
        <taxon>Neoptera</taxon>
        <taxon>Paraneoptera</taxon>
        <taxon>Hemiptera</taxon>
        <taxon>Heteroptera</taxon>
        <taxon>Panheteroptera</taxon>
        <taxon>Cimicomorpha</taxon>
        <taxon>Reduviidae</taxon>
        <taxon>Triatominae</taxon>
        <taxon>Rhodnius</taxon>
    </lineage>
</organism>
<dbReference type="InParanoid" id="T1HXW8"/>
<evidence type="ECO:0000313" key="2">
    <source>
        <dbReference type="Proteomes" id="UP000015103"/>
    </source>
</evidence>
<evidence type="ECO:0000313" key="1">
    <source>
        <dbReference type="EnsemblMetazoa" id="RPRC008888-PA"/>
    </source>
</evidence>
<protein>
    <submittedName>
        <fullName evidence="1">Uncharacterized protein</fullName>
    </submittedName>
</protein>
<sequence>MGTSDAERSGRPVEVTTPEIIDKIHDMGMDDRIVKMTVSSFLGEEIELLIALDEDYVESEYFLKNRFAQALAIKGTQQYHAFIPRSKSKILVKNFSMNSEACEMEVSKFPDKLKLADISGYISVVYKETGGLDIFLEKNEELDEVKVTFLHPAGPSKSSRIQEMPIFLGSQ</sequence>
<dbReference type="HOGENOM" id="CLU_1564831_0_0_1"/>
<accession>T1HXW8</accession>
<dbReference type="EMBL" id="ACPB03005441">
    <property type="status" value="NOT_ANNOTATED_CDS"/>
    <property type="molecule type" value="Genomic_DNA"/>
</dbReference>
<dbReference type="Proteomes" id="UP000015103">
    <property type="component" value="Unassembled WGS sequence"/>
</dbReference>
<reference evidence="1" key="1">
    <citation type="submission" date="2015-05" db="UniProtKB">
        <authorList>
            <consortium name="EnsemblMetazoa"/>
        </authorList>
    </citation>
    <scope>IDENTIFICATION</scope>
</reference>
<dbReference type="VEuPathDB" id="VectorBase:RPRC008888"/>
<name>T1HXW8_RHOPR</name>
<dbReference type="EMBL" id="ACPB03005440">
    <property type="status" value="NOT_ANNOTATED_CDS"/>
    <property type="molecule type" value="Genomic_DNA"/>
</dbReference>
<dbReference type="EMBL" id="ACPB03005439">
    <property type="status" value="NOT_ANNOTATED_CDS"/>
    <property type="molecule type" value="Genomic_DNA"/>
</dbReference>
<dbReference type="EnsemblMetazoa" id="RPRC008888-RA">
    <property type="protein sequence ID" value="RPRC008888-PA"/>
    <property type="gene ID" value="RPRC008888"/>
</dbReference>
<dbReference type="AlphaFoldDB" id="T1HXW8"/>